<keyword evidence="1" id="KW-0812">Transmembrane</keyword>
<keyword evidence="3" id="KW-1185">Reference proteome</keyword>
<proteinExistence type="predicted"/>
<dbReference type="EMBL" id="JACIEH010000002">
    <property type="protein sequence ID" value="MBB4098408.1"/>
    <property type="molecule type" value="Genomic_DNA"/>
</dbReference>
<organism evidence="2 3">
    <name type="scientific">Sphingomonas kyeonggiensis</name>
    <dbReference type="NCBI Taxonomy" id="1268553"/>
    <lineage>
        <taxon>Bacteria</taxon>
        <taxon>Pseudomonadati</taxon>
        <taxon>Pseudomonadota</taxon>
        <taxon>Alphaproteobacteria</taxon>
        <taxon>Sphingomonadales</taxon>
        <taxon>Sphingomonadaceae</taxon>
        <taxon>Sphingomonas</taxon>
    </lineage>
</organism>
<keyword evidence="1" id="KW-1133">Transmembrane helix</keyword>
<evidence type="ECO:0000313" key="3">
    <source>
        <dbReference type="Proteomes" id="UP000557392"/>
    </source>
</evidence>
<feature type="transmembrane region" description="Helical" evidence="1">
    <location>
        <begin position="6"/>
        <end position="26"/>
    </location>
</feature>
<keyword evidence="1" id="KW-0472">Membrane</keyword>
<gene>
    <name evidence="2" type="ORF">GGR46_001972</name>
</gene>
<evidence type="ECO:0000256" key="1">
    <source>
        <dbReference type="SAM" id="Phobius"/>
    </source>
</evidence>
<name>A0A7W6NWM9_9SPHN</name>
<dbReference type="Proteomes" id="UP000557392">
    <property type="component" value="Unassembled WGS sequence"/>
</dbReference>
<reference evidence="2 3" key="1">
    <citation type="submission" date="2020-08" db="EMBL/GenBank/DDBJ databases">
        <title>Genomic Encyclopedia of Type Strains, Phase IV (KMG-IV): sequencing the most valuable type-strain genomes for metagenomic binning, comparative biology and taxonomic classification.</title>
        <authorList>
            <person name="Goeker M."/>
        </authorList>
    </citation>
    <scope>NUCLEOTIDE SEQUENCE [LARGE SCALE GENOMIC DNA]</scope>
    <source>
        <strain evidence="2 3">DSM 101806</strain>
    </source>
</reference>
<accession>A0A7W6NWM9</accession>
<dbReference type="RefSeq" id="WP_183997181.1">
    <property type="nucleotide sequence ID" value="NZ_JACIEH010000002.1"/>
</dbReference>
<protein>
    <submittedName>
        <fullName evidence="2">Uncharacterized protein</fullName>
    </submittedName>
</protein>
<dbReference type="AlphaFoldDB" id="A0A7W6NWM9"/>
<evidence type="ECO:0000313" key="2">
    <source>
        <dbReference type="EMBL" id="MBB4098408.1"/>
    </source>
</evidence>
<comment type="caution">
    <text evidence="2">The sequence shown here is derived from an EMBL/GenBank/DDBJ whole genome shotgun (WGS) entry which is preliminary data.</text>
</comment>
<sequence length="63" mass="7074">MTTQRWLQLATALTALLLVFMIGVAWHSAVEEHRRANDIGTRTQETIERIEARANALENAAGR</sequence>